<feature type="binding site" evidence="7">
    <location>
        <position position="279"/>
    </location>
    <ligand>
        <name>glyoxylate</name>
        <dbReference type="ChEBI" id="CHEBI:36655"/>
    </ligand>
</feature>
<evidence type="ECO:0000256" key="6">
    <source>
        <dbReference type="PIRSR" id="PIRSR000138-1"/>
    </source>
</evidence>
<dbReference type="InterPro" id="IPR000262">
    <property type="entry name" value="FMN-dep_DH"/>
</dbReference>
<comment type="cofactor">
    <cofactor evidence="1">
        <name>FMN</name>
        <dbReference type="ChEBI" id="CHEBI:58210"/>
    </cofactor>
</comment>
<dbReference type="Proteomes" id="UP000474757">
    <property type="component" value="Unassembled WGS sequence"/>
</dbReference>
<dbReference type="FunFam" id="3.20.20.70:FF:000029">
    <property type="entry name" value="L-lactate dehydrogenase"/>
    <property type="match status" value="1"/>
</dbReference>
<sequence>MPVITDIADLRRLHERRSPRMFFDYCESGSWTEQTFRENTSDFEKLRFRQRVAVDLSNRSVAGRMLGEEVAMPVALSPVGMTGMQRADGEIKAARAAKAFGVPYTLSTMSICSIEDVAEHAGPGFWFQLYVMKDEAFVDAIIERAKRAGCSALVLTLDLQALGQRHKDLKNALTAPPRLTPRNLLNIATKPVWAAEMLRTRRHSFGNVLGHASGVTNLANLMSWTAEQFDLTLDWEKVRRIREKWGGKLILKGILDAEDAKLAAEVGCDAIIVSNHGGRQLDGALSSIRVLPSILRALEGRARRPEVWLDSGIRSGQDILKALAMGADATMIGRAYIYGLGAMGEAGVTKALEVMRKELDLSMAFCGHRRLEEVTRDILLVPEDFEGRWDRPVPQMAGARKAPVRVG</sequence>
<feature type="binding site" evidence="7">
    <location>
        <begin position="310"/>
        <end position="314"/>
    </location>
    <ligand>
        <name>FMN</name>
        <dbReference type="ChEBI" id="CHEBI:58210"/>
    </ligand>
</feature>
<evidence type="ECO:0000256" key="1">
    <source>
        <dbReference type="ARBA" id="ARBA00001917"/>
    </source>
</evidence>
<evidence type="ECO:0000256" key="3">
    <source>
        <dbReference type="ARBA" id="ARBA00022643"/>
    </source>
</evidence>
<feature type="binding site" evidence="7">
    <location>
        <position position="274"/>
    </location>
    <ligand>
        <name>FMN</name>
        <dbReference type="ChEBI" id="CHEBI:58210"/>
    </ligand>
</feature>
<dbReference type="GO" id="GO:0004459">
    <property type="term" value="F:L-lactate dehydrogenase (NAD+) activity"/>
    <property type="evidence" value="ECO:0007669"/>
    <property type="project" value="TreeGrafter"/>
</dbReference>
<comment type="caution">
    <text evidence="9">The sequence shown here is derived from an EMBL/GenBank/DDBJ whole genome shotgun (WGS) entry which is preliminary data.</text>
</comment>
<evidence type="ECO:0000313" key="9">
    <source>
        <dbReference type="EMBL" id="NDV01421.1"/>
    </source>
</evidence>
<dbReference type="PANTHER" id="PTHR10578:SF107">
    <property type="entry name" value="2-HYDROXYACID OXIDASE 1"/>
    <property type="match status" value="1"/>
</dbReference>
<organism evidence="9 10">
    <name type="scientific">Pseudoroseicyclus tamaricis</name>
    <dbReference type="NCBI Taxonomy" id="2705421"/>
    <lineage>
        <taxon>Bacteria</taxon>
        <taxon>Pseudomonadati</taxon>
        <taxon>Pseudomonadota</taxon>
        <taxon>Alphaproteobacteria</taxon>
        <taxon>Rhodobacterales</taxon>
        <taxon>Paracoccaceae</taxon>
        <taxon>Pseudoroseicyclus</taxon>
    </lineage>
</organism>
<feature type="binding site" evidence="7">
    <location>
        <position position="156"/>
    </location>
    <ligand>
        <name>FMN</name>
        <dbReference type="ChEBI" id="CHEBI:58210"/>
    </ligand>
</feature>
<feature type="binding site" evidence="7">
    <location>
        <position position="165"/>
    </location>
    <ligand>
        <name>glyoxylate</name>
        <dbReference type="ChEBI" id="CHEBI:36655"/>
    </ligand>
</feature>
<evidence type="ECO:0000256" key="5">
    <source>
        <dbReference type="ARBA" id="ARBA00024042"/>
    </source>
</evidence>
<evidence type="ECO:0000256" key="2">
    <source>
        <dbReference type="ARBA" id="ARBA00022630"/>
    </source>
</evidence>
<evidence type="ECO:0000256" key="4">
    <source>
        <dbReference type="ARBA" id="ARBA00023002"/>
    </source>
</evidence>
<dbReference type="AlphaFoldDB" id="A0A6B2JJ31"/>
<comment type="similarity">
    <text evidence="5">Belongs to the FMN-dependent alpha-hydroxy acid dehydrogenase family.</text>
</comment>
<feature type="binding site" evidence="7">
    <location>
        <position position="128"/>
    </location>
    <ligand>
        <name>FMN</name>
        <dbReference type="ChEBI" id="CHEBI:58210"/>
    </ligand>
</feature>
<feature type="binding site" evidence="7">
    <location>
        <position position="107"/>
    </location>
    <ligand>
        <name>FMN</name>
        <dbReference type="ChEBI" id="CHEBI:58210"/>
    </ligand>
</feature>
<dbReference type="RefSeq" id="WP_163893265.1">
    <property type="nucleotide sequence ID" value="NZ_JAAFYS010000002.1"/>
</dbReference>
<dbReference type="PIRSF" id="PIRSF000138">
    <property type="entry name" value="Al-hdrx_acd_dh"/>
    <property type="match status" value="1"/>
</dbReference>
<feature type="domain" description="FMN hydroxy acid dehydrogenase" evidence="8">
    <location>
        <begin position="1"/>
        <end position="384"/>
    </location>
</feature>
<dbReference type="GO" id="GO:0010181">
    <property type="term" value="F:FMN binding"/>
    <property type="evidence" value="ECO:0007669"/>
    <property type="project" value="InterPro"/>
</dbReference>
<keyword evidence="4" id="KW-0560">Oxidoreductase</keyword>
<evidence type="ECO:0000313" key="10">
    <source>
        <dbReference type="Proteomes" id="UP000474757"/>
    </source>
</evidence>
<dbReference type="CDD" id="cd02809">
    <property type="entry name" value="alpha_hydroxyacid_oxid_FMN"/>
    <property type="match status" value="1"/>
</dbReference>
<evidence type="ECO:0000259" key="8">
    <source>
        <dbReference type="PROSITE" id="PS51349"/>
    </source>
</evidence>
<reference evidence="9 10" key="1">
    <citation type="submission" date="2020-02" db="EMBL/GenBank/DDBJ databases">
        <title>Pseudoroseicyclus tamarix, sp. nov., isolated from offshore sediment of a Tamarix chinensis forest.</title>
        <authorList>
            <person name="Gai Y."/>
        </authorList>
    </citation>
    <scope>NUCLEOTIDE SEQUENCE [LARGE SCALE GENOMIC DNA]</scope>
    <source>
        <strain evidence="9 10">CLL3-39</strain>
    </source>
</reference>
<proteinExistence type="inferred from homology"/>
<dbReference type="NCBIfam" id="NF008398">
    <property type="entry name" value="PRK11197.1"/>
    <property type="match status" value="1"/>
</dbReference>
<evidence type="ECO:0000256" key="7">
    <source>
        <dbReference type="PIRSR" id="PIRSR000138-2"/>
    </source>
</evidence>
<name>A0A6B2JJ31_9RHOB</name>
<keyword evidence="10" id="KW-1185">Reference proteome</keyword>
<dbReference type="InterPro" id="IPR013785">
    <property type="entry name" value="Aldolase_TIM"/>
</dbReference>
<feature type="active site" description="Proton acceptor" evidence="6">
    <location>
        <position position="276"/>
    </location>
</feature>
<keyword evidence="3 7" id="KW-0288">FMN</keyword>
<dbReference type="InterPro" id="IPR012133">
    <property type="entry name" value="Alpha-hydoxy_acid_DH_FMN"/>
</dbReference>
<feature type="binding site" evidence="7">
    <location>
        <position position="25"/>
    </location>
    <ligand>
        <name>glyoxylate</name>
        <dbReference type="ChEBI" id="CHEBI:36655"/>
    </ligand>
</feature>
<feature type="binding site" evidence="7">
    <location>
        <position position="130"/>
    </location>
    <ligand>
        <name>FMN</name>
        <dbReference type="ChEBI" id="CHEBI:58210"/>
    </ligand>
</feature>
<feature type="binding site" evidence="7">
    <location>
        <begin position="333"/>
        <end position="334"/>
    </location>
    <ligand>
        <name>FMN</name>
        <dbReference type="ChEBI" id="CHEBI:58210"/>
    </ligand>
</feature>
<dbReference type="Gene3D" id="3.20.20.70">
    <property type="entry name" value="Aldolase class I"/>
    <property type="match status" value="1"/>
</dbReference>
<dbReference type="InterPro" id="IPR037396">
    <property type="entry name" value="FMN_HAD"/>
</dbReference>
<dbReference type="GO" id="GO:0005886">
    <property type="term" value="C:plasma membrane"/>
    <property type="evidence" value="ECO:0007669"/>
    <property type="project" value="TreeGrafter"/>
</dbReference>
<dbReference type="SUPFAM" id="SSF51395">
    <property type="entry name" value="FMN-linked oxidoreductases"/>
    <property type="match status" value="1"/>
</dbReference>
<keyword evidence="2 7" id="KW-0285">Flavoprotein</keyword>
<dbReference type="PROSITE" id="PS00557">
    <property type="entry name" value="FMN_HYDROXY_ACID_DH_1"/>
    <property type="match status" value="1"/>
</dbReference>
<dbReference type="PROSITE" id="PS51349">
    <property type="entry name" value="FMN_HYDROXY_ACID_DH_2"/>
    <property type="match status" value="1"/>
</dbReference>
<gene>
    <name evidence="9" type="ORF">GZA08_10640</name>
</gene>
<dbReference type="InterPro" id="IPR008259">
    <property type="entry name" value="FMN_hydac_DH_AS"/>
</dbReference>
<feature type="binding site" evidence="7">
    <location>
        <position position="252"/>
    </location>
    <ligand>
        <name>FMN</name>
        <dbReference type="ChEBI" id="CHEBI:58210"/>
    </ligand>
</feature>
<protein>
    <submittedName>
        <fullName evidence="9">Alpha-hydroxy-acid oxidizing protein</fullName>
    </submittedName>
</protein>
<dbReference type="GO" id="GO:0009060">
    <property type="term" value="P:aerobic respiration"/>
    <property type="evidence" value="ECO:0007669"/>
    <property type="project" value="TreeGrafter"/>
</dbReference>
<feature type="binding site" evidence="7">
    <location>
        <begin position="78"/>
        <end position="80"/>
    </location>
    <ligand>
        <name>FMN</name>
        <dbReference type="ChEBI" id="CHEBI:58210"/>
    </ligand>
</feature>
<dbReference type="Pfam" id="PF01070">
    <property type="entry name" value="FMN_dh"/>
    <property type="match status" value="1"/>
</dbReference>
<dbReference type="PANTHER" id="PTHR10578">
    <property type="entry name" value="S -2-HYDROXY-ACID OXIDASE-RELATED"/>
    <property type="match status" value="1"/>
</dbReference>
<dbReference type="EMBL" id="JAAGAB010000002">
    <property type="protein sequence ID" value="NDV01421.1"/>
    <property type="molecule type" value="Genomic_DNA"/>
</dbReference>
<feature type="binding site" evidence="7">
    <location>
        <position position="276"/>
    </location>
    <ligand>
        <name>glyoxylate</name>
        <dbReference type="ChEBI" id="CHEBI:36655"/>
    </ligand>
</feature>
<accession>A0A6B2JJ31</accession>